<dbReference type="EMBL" id="ML978251">
    <property type="protein sequence ID" value="KAF2026005.1"/>
    <property type="molecule type" value="Genomic_DNA"/>
</dbReference>
<evidence type="ECO:0000313" key="1">
    <source>
        <dbReference type="EMBL" id="KAF2026005.1"/>
    </source>
</evidence>
<organism evidence="1 2">
    <name type="scientific">Setomelanomma holmii</name>
    <dbReference type="NCBI Taxonomy" id="210430"/>
    <lineage>
        <taxon>Eukaryota</taxon>
        <taxon>Fungi</taxon>
        <taxon>Dikarya</taxon>
        <taxon>Ascomycota</taxon>
        <taxon>Pezizomycotina</taxon>
        <taxon>Dothideomycetes</taxon>
        <taxon>Pleosporomycetidae</taxon>
        <taxon>Pleosporales</taxon>
        <taxon>Pleosporineae</taxon>
        <taxon>Phaeosphaeriaceae</taxon>
        <taxon>Setomelanomma</taxon>
    </lineage>
</organism>
<dbReference type="AlphaFoldDB" id="A0A9P4H1Q5"/>
<reference evidence="1" key="1">
    <citation type="journal article" date="2020" name="Stud. Mycol.">
        <title>101 Dothideomycetes genomes: a test case for predicting lifestyles and emergence of pathogens.</title>
        <authorList>
            <person name="Haridas S."/>
            <person name="Albert R."/>
            <person name="Binder M."/>
            <person name="Bloem J."/>
            <person name="Labutti K."/>
            <person name="Salamov A."/>
            <person name="Andreopoulos B."/>
            <person name="Baker S."/>
            <person name="Barry K."/>
            <person name="Bills G."/>
            <person name="Bluhm B."/>
            <person name="Cannon C."/>
            <person name="Castanera R."/>
            <person name="Culley D."/>
            <person name="Daum C."/>
            <person name="Ezra D."/>
            <person name="Gonzalez J."/>
            <person name="Henrissat B."/>
            <person name="Kuo A."/>
            <person name="Liang C."/>
            <person name="Lipzen A."/>
            <person name="Lutzoni F."/>
            <person name="Magnuson J."/>
            <person name="Mondo S."/>
            <person name="Nolan M."/>
            <person name="Ohm R."/>
            <person name="Pangilinan J."/>
            <person name="Park H.-J."/>
            <person name="Ramirez L."/>
            <person name="Alfaro M."/>
            <person name="Sun H."/>
            <person name="Tritt A."/>
            <person name="Yoshinaga Y."/>
            <person name="Zwiers L.-H."/>
            <person name="Turgeon B."/>
            <person name="Goodwin S."/>
            <person name="Spatafora J."/>
            <person name="Crous P."/>
            <person name="Grigoriev I."/>
        </authorList>
    </citation>
    <scope>NUCLEOTIDE SEQUENCE</scope>
    <source>
        <strain evidence="1">CBS 110217</strain>
    </source>
</reference>
<evidence type="ECO:0000313" key="2">
    <source>
        <dbReference type="Proteomes" id="UP000799777"/>
    </source>
</evidence>
<dbReference type="Proteomes" id="UP000799777">
    <property type="component" value="Unassembled WGS sequence"/>
</dbReference>
<sequence length="60" mass="6399">QPFESGLVHFLAALGVNPDTLRLRTAPKYSSLLSSLVYGVGVLAAEAFLPSEQRGKQRAA</sequence>
<gene>
    <name evidence="1" type="ORF">EK21DRAFT_75084</name>
</gene>
<proteinExistence type="predicted"/>
<keyword evidence="2" id="KW-1185">Reference proteome</keyword>
<accession>A0A9P4H1Q5</accession>
<name>A0A9P4H1Q5_9PLEO</name>
<comment type="caution">
    <text evidence="1">The sequence shown here is derived from an EMBL/GenBank/DDBJ whole genome shotgun (WGS) entry which is preliminary data.</text>
</comment>
<protein>
    <submittedName>
        <fullName evidence="1">Uncharacterized protein</fullName>
    </submittedName>
</protein>
<feature type="non-terminal residue" evidence="1">
    <location>
        <position position="1"/>
    </location>
</feature>